<protein>
    <submittedName>
        <fullName evidence="1">Uncharacterized protein</fullName>
    </submittedName>
</protein>
<dbReference type="Proteomes" id="UP000027073">
    <property type="component" value="Unassembled WGS sequence"/>
</dbReference>
<evidence type="ECO:0000313" key="2">
    <source>
        <dbReference type="Proteomes" id="UP000027073"/>
    </source>
</evidence>
<dbReference type="HOGENOM" id="CLU_1644424_0_0_1"/>
<evidence type="ECO:0000313" key="1">
    <source>
        <dbReference type="EMBL" id="KDQ28470.1"/>
    </source>
</evidence>
<organism evidence="1 2">
    <name type="scientific">Pleurotus ostreatus (strain PC15)</name>
    <name type="common">Oyster mushroom</name>
    <dbReference type="NCBI Taxonomy" id="1137138"/>
    <lineage>
        <taxon>Eukaryota</taxon>
        <taxon>Fungi</taxon>
        <taxon>Dikarya</taxon>
        <taxon>Basidiomycota</taxon>
        <taxon>Agaricomycotina</taxon>
        <taxon>Agaricomycetes</taxon>
        <taxon>Agaricomycetidae</taxon>
        <taxon>Agaricales</taxon>
        <taxon>Pleurotineae</taxon>
        <taxon>Pleurotaceae</taxon>
        <taxon>Pleurotus</taxon>
    </lineage>
</organism>
<dbReference type="InParanoid" id="A0A067NN92"/>
<dbReference type="VEuPathDB" id="FungiDB:PLEOSDRAFT_1089707"/>
<proteinExistence type="predicted"/>
<gene>
    <name evidence="1" type="ORF">PLEOSDRAFT_1089707</name>
</gene>
<name>A0A067NN92_PLEO1</name>
<accession>A0A067NN92</accession>
<sequence>MLSRKAVVNDASGRLKGVSVFGLSSKVSECSSWPDEVSGVSGQFDSGLGIRAVNPGTVIEEKRRGIELSPEDSVNEDVDFEELGSSLRVSIGRVGIFEPFRRGRGPPIVGTVVREGGLSVRGVTSFKLVGDMVWMLEGAKKWGIFNDVRRRLERAGFVDVE</sequence>
<dbReference type="AlphaFoldDB" id="A0A067NN92"/>
<reference evidence="2" key="1">
    <citation type="journal article" date="2014" name="Proc. Natl. Acad. Sci. U.S.A.">
        <title>Extensive sampling of basidiomycete genomes demonstrates inadequacy of the white-rot/brown-rot paradigm for wood decay fungi.</title>
        <authorList>
            <person name="Riley R."/>
            <person name="Salamov A.A."/>
            <person name="Brown D.W."/>
            <person name="Nagy L.G."/>
            <person name="Floudas D."/>
            <person name="Held B.W."/>
            <person name="Levasseur A."/>
            <person name="Lombard V."/>
            <person name="Morin E."/>
            <person name="Otillar R."/>
            <person name="Lindquist E.A."/>
            <person name="Sun H."/>
            <person name="LaButti K.M."/>
            <person name="Schmutz J."/>
            <person name="Jabbour D."/>
            <person name="Luo H."/>
            <person name="Baker S.E."/>
            <person name="Pisabarro A.G."/>
            <person name="Walton J.D."/>
            <person name="Blanchette R.A."/>
            <person name="Henrissat B."/>
            <person name="Martin F."/>
            <person name="Cullen D."/>
            <person name="Hibbett D.S."/>
            <person name="Grigoriev I.V."/>
        </authorList>
    </citation>
    <scope>NUCLEOTIDE SEQUENCE [LARGE SCALE GENOMIC DNA]</scope>
    <source>
        <strain evidence="2">PC15</strain>
    </source>
</reference>
<dbReference type="EMBL" id="KL198008">
    <property type="protein sequence ID" value="KDQ28470.1"/>
    <property type="molecule type" value="Genomic_DNA"/>
</dbReference>